<feature type="signal peptide" evidence="1">
    <location>
        <begin position="1"/>
        <end position="22"/>
    </location>
</feature>
<dbReference type="Proteomes" id="UP000488936">
    <property type="component" value="Unassembled WGS sequence"/>
</dbReference>
<dbReference type="EMBL" id="WMJY01000054">
    <property type="protein sequence ID" value="MTH30991.1"/>
    <property type="molecule type" value="Genomic_DNA"/>
</dbReference>
<evidence type="ECO:0008006" key="4">
    <source>
        <dbReference type="Google" id="ProtNLM"/>
    </source>
</evidence>
<evidence type="ECO:0000313" key="2">
    <source>
        <dbReference type="EMBL" id="MTH30991.1"/>
    </source>
</evidence>
<accession>A0A7K1GQ64</accession>
<evidence type="ECO:0000313" key="3">
    <source>
        <dbReference type="Proteomes" id="UP000488936"/>
    </source>
</evidence>
<feature type="chain" id="PRO_5029653851" description="Molecular chaperone" evidence="1">
    <location>
        <begin position="23"/>
        <end position="265"/>
    </location>
</feature>
<sequence length="265" mass="29258">MTKTNVILFAFLLFCSALFAQAGLSISPGKMYFHNTEGTIATQKLTIANPNNKAIEVGVSLGDWDYLNNGTNNVVAANTLSNSAADWIQVLPSSYFVIEPNEVKQIEIALNVPQVLPDDIPVHTAMVFFTQLNPGQSVDKSGAAIKVTVRMGLKVYHANQNNTASVEIVNMAPNKTEDGQKVIDVFFENNGSLWSDGQLKASYFNQQTGERITLNQIDFYSLPKDKRKHSFVLPEQLTPGNYTFIVELTYGQNNTVKVAEIDFTL</sequence>
<keyword evidence="1" id="KW-0732">Signal</keyword>
<organism evidence="2 3">
    <name type="scientific">Myroides pelagicus</name>
    <dbReference type="NCBI Taxonomy" id="270914"/>
    <lineage>
        <taxon>Bacteria</taxon>
        <taxon>Pseudomonadati</taxon>
        <taxon>Bacteroidota</taxon>
        <taxon>Flavobacteriia</taxon>
        <taxon>Flavobacteriales</taxon>
        <taxon>Flavobacteriaceae</taxon>
        <taxon>Myroides</taxon>
    </lineage>
</organism>
<keyword evidence="3" id="KW-1185">Reference proteome</keyword>
<evidence type="ECO:0000256" key="1">
    <source>
        <dbReference type="SAM" id="SignalP"/>
    </source>
</evidence>
<reference evidence="2 3" key="1">
    <citation type="journal article" date="2006" name="Int. J. Syst. Evol. Microbiol.">
        <title>Myroides pelagicus sp. nov., isolated from seawater in Thailand.</title>
        <authorList>
            <person name="Yoon J."/>
            <person name="Maneerat S."/>
            <person name="Kawai F."/>
            <person name="Yokota A."/>
        </authorList>
    </citation>
    <scope>NUCLEOTIDE SEQUENCE [LARGE SCALE GENOMIC DNA]</scope>
    <source>
        <strain evidence="2 3">SM1T</strain>
    </source>
</reference>
<dbReference type="RefSeq" id="WP_155036958.1">
    <property type="nucleotide sequence ID" value="NZ_JBHTIG010000007.1"/>
</dbReference>
<protein>
    <recommendedName>
        <fullName evidence="4">Molecular chaperone</fullName>
    </recommendedName>
</protein>
<comment type="caution">
    <text evidence="2">The sequence shown here is derived from an EMBL/GenBank/DDBJ whole genome shotgun (WGS) entry which is preliminary data.</text>
</comment>
<dbReference type="OrthoDB" id="1419910at2"/>
<gene>
    <name evidence="2" type="ORF">GJV77_14025</name>
</gene>
<dbReference type="AlphaFoldDB" id="A0A7K1GQ64"/>
<name>A0A7K1GQ64_9FLAO</name>
<proteinExistence type="predicted"/>